<name>A0A7X0JFM3_9HYPH</name>
<dbReference type="EMBL" id="JACHBU010000001">
    <property type="protein sequence ID" value="MBB6506728.1"/>
    <property type="molecule type" value="Genomic_DNA"/>
</dbReference>
<gene>
    <name evidence="1" type="ORF">F4695_000047</name>
</gene>
<organism evidence="1 2">
    <name type="scientific">Rhizobium soli</name>
    <dbReference type="NCBI Taxonomy" id="424798"/>
    <lineage>
        <taxon>Bacteria</taxon>
        <taxon>Pseudomonadati</taxon>
        <taxon>Pseudomonadota</taxon>
        <taxon>Alphaproteobacteria</taxon>
        <taxon>Hyphomicrobiales</taxon>
        <taxon>Rhizobiaceae</taxon>
        <taxon>Rhizobium/Agrobacterium group</taxon>
        <taxon>Rhizobium</taxon>
    </lineage>
</organism>
<dbReference type="RefSeq" id="WP_256413796.1">
    <property type="nucleotide sequence ID" value="NZ_JACHBU010000001.1"/>
</dbReference>
<accession>A0A7X0JFM3</accession>
<sequence length="41" mass="4378">MRIVFVALIGSVLSILVFKYSDHSLGDTEILASPTQLSAAN</sequence>
<dbReference type="Proteomes" id="UP000585437">
    <property type="component" value="Unassembled WGS sequence"/>
</dbReference>
<comment type="caution">
    <text evidence="1">The sequence shown here is derived from an EMBL/GenBank/DDBJ whole genome shotgun (WGS) entry which is preliminary data.</text>
</comment>
<evidence type="ECO:0000313" key="1">
    <source>
        <dbReference type="EMBL" id="MBB6506728.1"/>
    </source>
</evidence>
<evidence type="ECO:0000313" key="2">
    <source>
        <dbReference type="Proteomes" id="UP000585437"/>
    </source>
</evidence>
<proteinExistence type="predicted"/>
<keyword evidence="2" id="KW-1185">Reference proteome</keyword>
<dbReference type="AlphaFoldDB" id="A0A7X0JFM3"/>
<protein>
    <submittedName>
        <fullName evidence="1">Uncharacterized protein</fullName>
    </submittedName>
</protein>
<reference evidence="1 2" key="1">
    <citation type="submission" date="2020-08" db="EMBL/GenBank/DDBJ databases">
        <title>The Agave Microbiome: Exploring the role of microbial communities in plant adaptations to desert environments.</title>
        <authorList>
            <person name="Partida-Martinez L.P."/>
        </authorList>
    </citation>
    <scope>NUCLEOTIDE SEQUENCE [LARGE SCALE GENOMIC DNA]</scope>
    <source>
        <strain evidence="1 2">AS3.12</strain>
    </source>
</reference>